<comment type="subcellular location">
    <subcellularLocation>
        <location evidence="1">Membrane</location>
        <topology evidence="1">Multi-pass membrane protein</topology>
    </subcellularLocation>
</comment>
<evidence type="ECO:0000259" key="8">
    <source>
        <dbReference type="PROSITE" id="PS50850"/>
    </source>
</evidence>
<feature type="transmembrane region" description="Helical" evidence="7">
    <location>
        <begin position="116"/>
        <end position="135"/>
    </location>
</feature>
<dbReference type="InterPro" id="IPR011701">
    <property type="entry name" value="MFS"/>
</dbReference>
<proteinExistence type="inferred from homology"/>
<dbReference type="Pfam" id="PF07690">
    <property type="entry name" value="MFS_1"/>
    <property type="match status" value="1"/>
</dbReference>
<dbReference type="GeneID" id="70248479"/>
<dbReference type="Proteomes" id="UP001201262">
    <property type="component" value="Unassembled WGS sequence"/>
</dbReference>
<feature type="transmembrane region" description="Helical" evidence="7">
    <location>
        <begin position="320"/>
        <end position="342"/>
    </location>
</feature>
<feature type="transmembrane region" description="Helical" evidence="7">
    <location>
        <begin position="412"/>
        <end position="433"/>
    </location>
</feature>
<sequence length="550" mass="58722">MTSTSSEAVHDTEAIPAVEALTNGEKSGIPAAPVESKELSPRNVHGISWVIAVSAILSSTFLFALDNTVVADVQPAILNTFGQIEDLPWLGVAFALGGIAILPWGKAYTIFNIKWVYITTVVLFEAGSALCGGAPNMNALIVGRALAGLGGSGMYSGCLTYLSVTTSTRERPLYMALVLLAWGVGTVLGPVIGGAFADSSATWRWSFYINLVIGAIFSPAYFLTLPNIDFGANLSLSQKLVRIDWIGIVVFFAGATCLTMAISFGGTTYAWNSGSEIAFWVVSGVLLIVMVLITIRPILVSKADRLYPGHFVRQPELVNLQIQLFLVTGVMMGTAYYIPLYFQFAREDSALRAAVRLLPFIAMAVCFCVVSGALMPKLGYYMPWYTWGSALVLIGSALMYTVDANTSPSHVYGYTVLLGIGAGSYLQAGYAIVQMLVPPEEVGNAVGFMSVSQDLGIVFILAVAGTVYQNLALKRLTPLLADLSAADVSQVIAGTSNSVFKSLDPSLQSKVVNEITKSMSAVWAVLIGVGALCFILSLFLKRQRAWPKTA</sequence>
<keyword evidence="6 7" id="KW-0472">Membrane</keyword>
<name>A0AAD4KRU1_9EURO</name>
<evidence type="ECO:0000256" key="6">
    <source>
        <dbReference type="ARBA" id="ARBA00023136"/>
    </source>
</evidence>
<gene>
    <name evidence="9" type="ORF">BGW36DRAFT_396608</name>
</gene>
<dbReference type="RefSeq" id="XP_046073454.1">
    <property type="nucleotide sequence ID" value="XM_046218192.1"/>
</dbReference>
<feature type="transmembrane region" description="Helical" evidence="7">
    <location>
        <begin position="445"/>
        <end position="468"/>
    </location>
</feature>
<feature type="transmembrane region" description="Helical" evidence="7">
    <location>
        <begin position="245"/>
        <end position="271"/>
    </location>
</feature>
<evidence type="ECO:0000256" key="3">
    <source>
        <dbReference type="ARBA" id="ARBA00022448"/>
    </source>
</evidence>
<feature type="transmembrane region" description="Helical" evidence="7">
    <location>
        <begin position="521"/>
        <end position="540"/>
    </location>
</feature>
<evidence type="ECO:0000256" key="5">
    <source>
        <dbReference type="ARBA" id="ARBA00022989"/>
    </source>
</evidence>
<comment type="similarity">
    <text evidence="2">Belongs to the major facilitator superfamily. TCR/Tet family.</text>
</comment>
<evidence type="ECO:0000256" key="2">
    <source>
        <dbReference type="ARBA" id="ARBA00007520"/>
    </source>
</evidence>
<evidence type="ECO:0000256" key="7">
    <source>
        <dbReference type="SAM" id="Phobius"/>
    </source>
</evidence>
<feature type="transmembrane region" description="Helical" evidence="7">
    <location>
        <begin position="205"/>
        <end position="224"/>
    </location>
</feature>
<feature type="transmembrane region" description="Helical" evidence="7">
    <location>
        <begin position="87"/>
        <end position="104"/>
    </location>
</feature>
<organism evidence="9 10">
    <name type="scientific">Talaromyces proteolyticus</name>
    <dbReference type="NCBI Taxonomy" id="1131652"/>
    <lineage>
        <taxon>Eukaryota</taxon>
        <taxon>Fungi</taxon>
        <taxon>Dikarya</taxon>
        <taxon>Ascomycota</taxon>
        <taxon>Pezizomycotina</taxon>
        <taxon>Eurotiomycetes</taxon>
        <taxon>Eurotiomycetidae</taxon>
        <taxon>Eurotiales</taxon>
        <taxon>Trichocomaceae</taxon>
        <taxon>Talaromyces</taxon>
        <taxon>Talaromyces sect. Bacilispori</taxon>
    </lineage>
</organism>
<dbReference type="SUPFAM" id="SSF103473">
    <property type="entry name" value="MFS general substrate transporter"/>
    <property type="match status" value="2"/>
</dbReference>
<keyword evidence="5 7" id="KW-1133">Transmembrane helix</keyword>
<feature type="transmembrane region" description="Helical" evidence="7">
    <location>
        <begin position="174"/>
        <end position="193"/>
    </location>
</feature>
<protein>
    <submittedName>
        <fullName evidence="9">Efflux pump antibiotic resistance protein</fullName>
    </submittedName>
</protein>
<dbReference type="PROSITE" id="PS50850">
    <property type="entry name" value="MFS"/>
    <property type="match status" value="1"/>
</dbReference>
<accession>A0AAD4KRU1</accession>
<feature type="transmembrane region" description="Helical" evidence="7">
    <location>
        <begin position="277"/>
        <end position="299"/>
    </location>
</feature>
<dbReference type="GO" id="GO:0022857">
    <property type="term" value="F:transmembrane transporter activity"/>
    <property type="evidence" value="ECO:0007669"/>
    <property type="project" value="InterPro"/>
</dbReference>
<keyword evidence="10" id="KW-1185">Reference proteome</keyword>
<feature type="transmembrane region" description="Helical" evidence="7">
    <location>
        <begin position="46"/>
        <end position="65"/>
    </location>
</feature>
<keyword evidence="4 7" id="KW-0812">Transmembrane</keyword>
<feature type="transmembrane region" description="Helical" evidence="7">
    <location>
        <begin position="382"/>
        <end position="400"/>
    </location>
</feature>
<dbReference type="InterPro" id="IPR020846">
    <property type="entry name" value="MFS_dom"/>
</dbReference>
<dbReference type="GO" id="GO:0005886">
    <property type="term" value="C:plasma membrane"/>
    <property type="evidence" value="ECO:0007669"/>
    <property type="project" value="TreeGrafter"/>
</dbReference>
<evidence type="ECO:0000256" key="4">
    <source>
        <dbReference type="ARBA" id="ARBA00022692"/>
    </source>
</evidence>
<dbReference type="Gene3D" id="1.20.1250.20">
    <property type="entry name" value="MFS general substrate transporter like domains"/>
    <property type="match status" value="2"/>
</dbReference>
<dbReference type="PANTHER" id="PTHR23501:SF12">
    <property type="entry name" value="MAJOR FACILITATOR SUPERFAMILY (MFS) PROFILE DOMAIN-CONTAINING PROTEIN-RELATED"/>
    <property type="match status" value="1"/>
</dbReference>
<keyword evidence="3" id="KW-0813">Transport</keyword>
<dbReference type="EMBL" id="JAJTJA010000005">
    <property type="protein sequence ID" value="KAH8698990.1"/>
    <property type="molecule type" value="Genomic_DNA"/>
</dbReference>
<comment type="caution">
    <text evidence="9">The sequence shown here is derived from an EMBL/GenBank/DDBJ whole genome shotgun (WGS) entry which is preliminary data.</text>
</comment>
<evidence type="ECO:0000313" key="10">
    <source>
        <dbReference type="Proteomes" id="UP001201262"/>
    </source>
</evidence>
<dbReference type="PANTHER" id="PTHR23501">
    <property type="entry name" value="MAJOR FACILITATOR SUPERFAMILY"/>
    <property type="match status" value="1"/>
</dbReference>
<feature type="transmembrane region" description="Helical" evidence="7">
    <location>
        <begin position="354"/>
        <end position="375"/>
    </location>
</feature>
<reference evidence="9" key="1">
    <citation type="submission" date="2021-12" db="EMBL/GenBank/DDBJ databases">
        <title>Convergent genome expansion in fungi linked to evolution of root-endophyte symbiosis.</title>
        <authorList>
            <consortium name="DOE Joint Genome Institute"/>
            <person name="Ke Y.-H."/>
            <person name="Bonito G."/>
            <person name="Liao H.-L."/>
            <person name="Looney B."/>
            <person name="Rojas-Flechas A."/>
            <person name="Nash J."/>
            <person name="Hameed K."/>
            <person name="Schadt C."/>
            <person name="Martin F."/>
            <person name="Crous P.W."/>
            <person name="Miettinen O."/>
            <person name="Magnuson J.K."/>
            <person name="Labbe J."/>
            <person name="Jacobson D."/>
            <person name="Doktycz M.J."/>
            <person name="Veneault-Fourrey C."/>
            <person name="Kuo A."/>
            <person name="Mondo S."/>
            <person name="Calhoun S."/>
            <person name="Riley R."/>
            <person name="Ohm R."/>
            <person name="LaButti K."/>
            <person name="Andreopoulos B."/>
            <person name="Pangilinan J."/>
            <person name="Nolan M."/>
            <person name="Tritt A."/>
            <person name="Clum A."/>
            <person name="Lipzen A."/>
            <person name="Daum C."/>
            <person name="Barry K."/>
            <person name="Grigoriev I.V."/>
            <person name="Vilgalys R."/>
        </authorList>
    </citation>
    <scope>NUCLEOTIDE SEQUENCE</scope>
    <source>
        <strain evidence="9">PMI_201</strain>
    </source>
</reference>
<feature type="transmembrane region" description="Helical" evidence="7">
    <location>
        <begin position="141"/>
        <end position="162"/>
    </location>
</feature>
<dbReference type="InterPro" id="IPR036259">
    <property type="entry name" value="MFS_trans_sf"/>
</dbReference>
<dbReference type="AlphaFoldDB" id="A0AAD4KRU1"/>
<evidence type="ECO:0000256" key="1">
    <source>
        <dbReference type="ARBA" id="ARBA00004141"/>
    </source>
</evidence>
<dbReference type="FunFam" id="1.20.1250.20:FF:000429">
    <property type="entry name" value="MFS drug efflux transporter, putative"/>
    <property type="match status" value="1"/>
</dbReference>
<feature type="domain" description="Major facilitator superfamily (MFS) profile" evidence="8">
    <location>
        <begin position="52"/>
        <end position="545"/>
    </location>
</feature>
<evidence type="ECO:0000313" key="9">
    <source>
        <dbReference type="EMBL" id="KAH8698990.1"/>
    </source>
</evidence>